<dbReference type="InterPro" id="IPR036388">
    <property type="entry name" value="WH-like_DNA-bd_sf"/>
</dbReference>
<sequence length="277" mass="31446">MIHIGQRNRLTIIDQTRSEYFLDGGSRYGDIPINKSSVLSAKVGQEVEVFLYIDDDGYLAATTTEPFVEVGQAAYLKVLAVEPEGAWLDWGLEAPLFLPRKEQQYRLETNRHCLIYVLYDEKQGLIASTYLNDFIKDFTEEFTQGQEVSILVAQETELGYKVIVNHRFWGILYQNEIFKPISKGETLTAYVKRLRTDHRLDVSLTPLGFAKVNNIVDDILAKLAANKGFLALSDKSSPELIYDTLGVSKKVYKQAIGTLFKQRRIIIEDNGIRLAAK</sequence>
<evidence type="ECO:0000259" key="3">
    <source>
        <dbReference type="Pfam" id="PF17783"/>
    </source>
</evidence>
<dbReference type="PANTHER" id="PTHR37296">
    <property type="entry name" value="CONSERVED VIRULENCE FACTOR B"/>
    <property type="match status" value="1"/>
</dbReference>
<protein>
    <recommendedName>
        <fullName evidence="6">S1 motif domain-containing protein</fullName>
    </recommendedName>
</protein>
<dbReference type="EMBL" id="QAON01000013">
    <property type="protein sequence ID" value="PTQ88256.1"/>
    <property type="molecule type" value="Genomic_DNA"/>
</dbReference>
<dbReference type="InterPro" id="IPR039566">
    <property type="entry name" value="CvfB_S1_st"/>
</dbReference>
<dbReference type="OrthoDB" id="9801597at2"/>
<accession>A0A2T5IWH5</accession>
<feature type="domain" description="Conserved virulence factor B first S1" evidence="2">
    <location>
        <begin position="4"/>
        <end position="63"/>
    </location>
</feature>
<dbReference type="Gene3D" id="1.10.10.10">
    <property type="entry name" value="Winged helix-like DNA-binding domain superfamily/Winged helix DNA-binding domain"/>
    <property type="match status" value="1"/>
</dbReference>
<name>A0A2T5IWH5_9GAMM</name>
<dbReference type="PANTHER" id="PTHR37296:SF1">
    <property type="entry name" value="CONSERVED VIRULENCE FACTOR B"/>
    <property type="match status" value="1"/>
</dbReference>
<comment type="similarity">
    <text evidence="1">Belongs to the CvfB family.</text>
</comment>
<dbReference type="RefSeq" id="WP_107866367.1">
    <property type="nucleotide sequence ID" value="NZ_QAON01000013.1"/>
</dbReference>
<reference evidence="4 5" key="1">
    <citation type="submission" date="2018-04" db="EMBL/GenBank/DDBJ databases">
        <title>Genomic Encyclopedia of Archaeal and Bacterial Type Strains, Phase II (KMG-II): from individual species to whole genera.</title>
        <authorList>
            <person name="Goeker M."/>
        </authorList>
    </citation>
    <scope>NUCLEOTIDE SEQUENCE [LARGE SCALE GENOMIC DNA]</scope>
    <source>
        <strain evidence="4 5">DSM 5822</strain>
    </source>
</reference>
<dbReference type="InterPro" id="IPR012340">
    <property type="entry name" value="NA-bd_OB-fold"/>
</dbReference>
<dbReference type="Pfam" id="PF13509">
    <property type="entry name" value="S1_2"/>
    <property type="match status" value="1"/>
</dbReference>
<dbReference type="Proteomes" id="UP000244223">
    <property type="component" value="Unassembled WGS sequence"/>
</dbReference>
<dbReference type="InterPro" id="IPR040764">
    <property type="entry name" value="CvfB_WH"/>
</dbReference>
<evidence type="ECO:0000259" key="2">
    <source>
        <dbReference type="Pfam" id="PF13509"/>
    </source>
</evidence>
<organism evidence="4 5">
    <name type="scientific">Agitococcus lubricus</name>
    <dbReference type="NCBI Taxonomy" id="1077255"/>
    <lineage>
        <taxon>Bacteria</taxon>
        <taxon>Pseudomonadati</taxon>
        <taxon>Pseudomonadota</taxon>
        <taxon>Gammaproteobacteria</taxon>
        <taxon>Moraxellales</taxon>
        <taxon>Moraxellaceae</taxon>
        <taxon>Agitococcus</taxon>
    </lineage>
</organism>
<feature type="domain" description="Conserved virulence factor B-like winged helix" evidence="3">
    <location>
        <begin position="217"/>
        <end position="274"/>
    </location>
</feature>
<evidence type="ECO:0000313" key="4">
    <source>
        <dbReference type="EMBL" id="PTQ88256.1"/>
    </source>
</evidence>
<proteinExistence type="inferred from homology"/>
<dbReference type="Pfam" id="PF17783">
    <property type="entry name" value="WHD_CvfB"/>
    <property type="match status" value="1"/>
</dbReference>
<dbReference type="PIRSF" id="PIRSF012524">
    <property type="entry name" value="YitL_S1"/>
    <property type="match status" value="1"/>
</dbReference>
<comment type="caution">
    <text evidence="4">The sequence shown here is derived from an EMBL/GenBank/DDBJ whole genome shotgun (WGS) entry which is preliminary data.</text>
</comment>
<dbReference type="AlphaFoldDB" id="A0A2T5IWH5"/>
<keyword evidence="5" id="KW-1185">Reference proteome</keyword>
<evidence type="ECO:0000256" key="1">
    <source>
        <dbReference type="PIRNR" id="PIRNR012524"/>
    </source>
</evidence>
<dbReference type="Gene3D" id="2.40.50.140">
    <property type="entry name" value="Nucleic acid-binding proteins"/>
    <property type="match status" value="1"/>
</dbReference>
<dbReference type="InterPro" id="IPR014464">
    <property type="entry name" value="CvfB_fam"/>
</dbReference>
<evidence type="ECO:0008006" key="6">
    <source>
        <dbReference type="Google" id="ProtNLM"/>
    </source>
</evidence>
<gene>
    <name evidence="4" type="ORF">C8N29_11322</name>
</gene>
<evidence type="ECO:0000313" key="5">
    <source>
        <dbReference type="Proteomes" id="UP000244223"/>
    </source>
</evidence>